<dbReference type="AlphaFoldDB" id="A0ABD1GBK7"/>
<sequence length="136" mass="15980">MKKLRRTLTTIQAVLEDAEEKQIESKAIQQWLQKLTALAYEIDDILDDCNTHVSKLNHFHPKHSRYSLKKILYRHKIARRMKKVNKNVGDVAVERTNFHLREMPVDRPREVALASRVTASLLNESDKIHGWDKTRL</sequence>
<dbReference type="GO" id="GO:0006952">
    <property type="term" value="P:defense response"/>
    <property type="evidence" value="ECO:0007669"/>
    <property type="project" value="UniProtKB-KW"/>
</dbReference>
<organism evidence="5 6">
    <name type="scientific">Salvia divinorum</name>
    <name type="common">Maria pastora</name>
    <name type="synonym">Diviner's sage</name>
    <dbReference type="NCBI Taxonomy" id="28513"/>
    <lineage>
        <taxon>Eukaryota</taxon>
        <taxon>Viridiplantae</taxon>
        <taxon>Streptophyta</taxon>
        <taxon>Embryophyta</taxon>
        <taxon>Tracheophyta</taxon>
        <taxon>Spermatophyta</taxon>
        <taxon>Magnoliopsida</taxon>
        <taxon>eudicotyledons</taxon>
        <taxon>Gunneridae</taxon>
        <taxon>Pentapetalae</taxon>
        <taxon>asterids</taxon>
        <taxon>lamiids</taxon>
        <taxon>Lamiales</taxon>
        <taxon>Lamiaceae</taxon>
        <taxon>Nepetoideae</taxon>
        <taxon>Mentheae</taxon>
        <taxon>Salviinae</taxon>
        <taxon>Salvia</taxon>
        <taxon>Salvia subgen. Calosphace</taxon>
    </lineage>
</organism>
<keyword evidence="6" id="KW-1185">Reference proteome</keyword>
<comment type="caution">
    <text evidence="5">The sequence shown here is derived from an EMBL/GenBank/DDBJ whole genome shotgun (WGS) entry which is preliminary data.</text>
</comment>
<name>A0ABD1GBK7_SALDI</name>
<dbReference type="EMBL" id="JBEAFC010000009">
    <property type="protein sequence ID" value="KAL1540413.1"/>
    <property type="molecule type" value="Genomic_DNA"/>
</dbReference>
<dbReference type="Gene3D" id="1.20.5.4130">
    <property type="match status" value="1"/>
</dbReference>
<accession>A0ABD1GBK7</accession>
<keyword evidence="1" id="KW-0677">Repeat</keyword>
<evidence type="ECO:0000256" key="2">
    <source>
        <dbReference type="ARBA" id="ARBA00022741"/>
    </source>
</evidence>
<evidence type="ECO:0000259" key="4">
    <source>
        <dbReference type="Pfam" id="PF18052"/>
    </source>
</evidence>
<dbReference type="GO" id="GO:0000166">
    <property type="term" value="F:nucleotide binding"/>
    <property type="evidence" value="ECO:0007669"/>
    <property type="project" value="UniProtKB-KW"/>
</dbReference>
<evidence type="ECO:0000313" key="5">
    <source>
        <dbReference type="EMBL" id="KAL1540413.1"/>
    </source>
</evidence>
<feature type="domain" description="Disease resistance N-terminal" evidence="4">
    <location>
        <begin position="1"/>
        <end position="60"/>
    </location>
</feature>
<keyword evidence="2" id="KW-0547">Nucleotide-binding</keyword>
<evidence type="ECO:0000313" key="6">
    <source>
        <dbReference type="Proteomes" id="UP001567538"/>
    </source>
</evidence>
<dbReference type="InterPro" id="IPR041118">
    <property type="entry name" value="Rx_N"/>
</dbReference>
<reference evidence="5 6" key="1">
    <citation type="submission" date="2024-06" db="EMBL/GenBank/DDBJ databases">
        <title>A chromosome level genome sequence of Diviner's sage (Salvia divinorum).</title>
        <authorList>
            <person name="Ford S.A."/>
            <person name="Ro D.-K."/>
            <person name="Ness R.W."/>
            <person name="Phillips M.A."/>
        </authorList>
    </citation>
    <scope>NUCLEOTIDE SEQUENCE [LARGE SCALE GENOMIC DNA]</scope>
    <source>
        <strain evidence="5">SAF-2024a</strain>
        <tissue evidence="5">Leaf</tissue>
    </source>
</reference>
<gene>
    <name evidence="5" type="ORF">AAHA92_24769</name>
</gene>
<evidence type="ECO:0000256" key="3">
    <source>
        <dbReference type="ARBA" id="ARBA00022821"/>
    </source>
</evidence>
<keyword evidence="3" id="KW-0611">Plant defense</keyword>
<evidence type="ECO:0000256" key="1">
    <source>
        <dbReference type="ARBA" id="ARBA00022737"/>
    </source>
</evidence>
<dbReference type="PANTHER" id="PTHR19338">
    <property type="entry name" value="TRANSLOCASE OF INNER MITOCHONDRIAL MEMBRANE 13 HOMOLOG"/>
    <property type="match status" value="1"/>
</dbReference>
<protein>
    <submittedName>
        <fullName evidence="5">Disease resistance protein RGA3 isoform X3</fullName>
    </submittedName>
</protein>
<dbReference type="Pfam" id="PF18052">
    <property type="entry name" value="Rx_N"/>
    <property type="match status" value="1"/>
</dbReference>
<proteinExistence type="predicted"/>
<dbReference type="PANTHER" id="PTHR19338:SF73">
    <property type="entry name" value="DISEASE RESISTANCE PROTEIN RGA2-LIKE"/>
    <property type="match status" value="1"/>
</dbReference>
<dbReference type="Proteomes" id="UP001567538">
    <property type="component" value="Unassembled WGS sequence"/>
</dbReference>